<organism evidence="2 3">
    <name type="scientific">Glossina palpalis gambiensis</name>
    <dbReference type="NCBI Taxonomy" id="67801"/>
    <lineage>
        <taxon>Eukaryota</taxon>
        <taxon>Metazoa</taxon>
        <taxon>Ecdysozoa</taxon>
        <taxon>Arthropoda</taxon>
        <taxon>Hexapoda</taxon>
        <taxon>Insecta</taxon>
        <taxon>Pterygota</taxon>
        <taxon>Neoptera</taxon>
        <taxon>Endopterygota</taxon>
        <taxon>Diptera</taxon>
        <taxon>Brachycera</taxon>
        <taxon>Muscomorpha</taxon>
        <taxon>Hippoboscoidea</taxon>
        <taxon>Glossinidae</taxon>
        <taxon>Glossina</taxon>
    </lineage>
</organism>
<sequence length="115" mass="13722">MKYSLFLPWHYTWAERIKQAHTGWNDENIFQKVLRYVIAKWYLPAFSAFEIMPYEGYNSSIRAGTSRQLSKREYPIEFLEIPDCDRNIDEAFTDNGDISDSDDNDRKKHYSLNNN</sequence>
<reference evidence="3" key="1">
    <citation type="submission" date="2015-01" db="EMBL/GenBank/DDBJ databases">
        <authorList>
            <person name="Aksoy S."/>
            <person name="Warren W."/>
            <person name="Wilson R.K."/>
        </authorList>
    </citation>
    <scope>NUCLEOTIDE SEQUENCE [LARGE SCALE GENOMIC DNA]</scope>
    <source>
        <strain evidence="3">IAEA</strain>
    </source>
</reference>
<protein>
    <submittedName>
        <fullName evidence="2">Uncharacterized protein</fullName>
    </submittedName>
</protein>
<dbReference type="EMBL" id="JXJN01019866">
    <property type="status" value="NOT_ANNOTATED_CDS"/>
    <property type="molecule type" value="Genomic_DNA"/>
</dbReference>
<dbReference type="STRING" id="67801.A0A1B0BSU9"/>
<dbReference type="InterPro" id="IPR010255">
    <property type="entry name" value="Haem_peroxidase_sf"/>
</dbReference>
<evidence type="ECO:0000313" key="2">
    <source>
        <dbReference type="EnsemblMetazoa" id="GPPI039469-PA"/>
    </source>
</evidence>
<feature type="region of interest" description="Disordered" evidence="1">
    <location>
        <begin position="92"/>
        <end position="115"/>
    </location>
</feature>
<dbReference type="AlphaFoldDB" id="A0A1B0BSU9"/>
<dbReference type="VEuPathDB" id="VectorBase:GPPI039469"/>
<dbReference type="EMBL" id="JXJN01019867">
    <property type="status" value="NOT_ANNOTATED_CDS"/>
    <property type="molecule type" value="Genomic_DNA"/>
</dbReference>
<dbReference type="PROSITE" id="PS50292">
    <property type="entry name" value="PEROXIDASE_3"/>
    <property type="match status" value="1"/>
</dbReference>
<dbReference type="GO" id="GO:0004601">
    <property type="term" value="F:peroxidase activity"/>
    <property type="evidence" value="ECO:0007669"/>
    <property type="project" value="InterPro"/>
</dbReference>
<evidence type="ECO:0000313" key="3">
    <source>
        <dbReference type="Proteomes" id="UP000092460"/>
    </source>
</evidence>
<reference evidence="2" key="2">
    <citation type="submission" date="2020-05" db="UniProtKB">
        <authorList>
            <consortium name="EnsemblMetazoa"/>
        </authorList>
    </citation>
    <scope>IDENTIFICATION</scope>
    <source>
        <strain evidence="2">IAEA</strain>
    </source>
</reference>
<dbReference type="GO" id="GO:0020037">
    <property type="term" value="F:heme binding"/>
    <property type="evidence" value="ECO:0007669"/>
    <property type="project" value="InterPro"/>
</dbReference>
<dbReference type="GO" id="GO:0006979">
    <property type="term" value="P:response to oxidative stress"/>
    <property type="evidence" value="ECO:0007669"/>
    <property type="project" value="InterPro"/>
</dbReference>
<dbReference type="EnsemblMetazoa" id="GPPI039469-RA">
    <property type="protein sequence ID" value="GPPI039469-PA"/>
    <property type="gene ID" value="GPPI039469"/>
</dbReference>
<dbReference type="Proteomes" id="UP000092460">
    <property type="component" value="Unassembled WGS sequence"/>
</dbReference>
<dbReference type="InterPro" id="IPR019791">
    <property type="entry name" value="Haem_peroxidase_animal"/>
</dbReference>
<evidence type="ECO:0000256" key="1">
    <source>
        <dbReference type="SAM" id="MobiDB-lite"/>
    </source>
</evidence>
<keyword evidence="3" id="KW-1185">Reference proteome</keyword>
<dbReference type="SUPFAM" id="SSF48113">
    <property type="entry name" value="Heme-dependent peroxidases"/>
    <property type="match status" value="1"/>
</dbReference>
<proteinExistence type="predicted"/>
<name>A0A1B0BSU9_9MUSC</name>
<accession>A0A1B0BSU9</accession>